<name>A0AA97AR79_9CYAN</name>
<sequence>MFRISTWLQRPVPLTANELFSGVLEPDLWHMTETERRYLREARADARRPQTIILFQPTLLNLLDA</sequence>
<dbReference type="RefSeq" id="WP_316430837.1">
    <property type="nucleotide sequence ID" value="NZ_CP053586.1"/>
</dbReference>
<protein>
    <submittedName>
        <fullName evidence="1">Uncharacterized protein</fullName>
    </submittedName>
</protein>
<organism evidence="1">
    <name type="scientific">Leptolyngbya sp. NK1-12</name>
    <dbReference type="NCBI Taxonomy" id="2547451"/>
    <lineage>
        <taxon>Bacteria</taxon>
        <taxon>Bacillati</taxon>
        <taxon>Cyanobacteriota</taxon>
        <taxon>Cyanophyceae</taxon>
        <taxon>Leptolyngbyales</taxon>
        <taxon>Leptolyngbyaceae</taxon>
        <taxon>Leptolyngbya group</taxon>
        <taxon>Leptolyngbya</taxon>
    </lineage>
</organism>
<reference evidence="1" key="1">
    <citation type="submission" date="2020-05" db="EMBL/GenBank/DDBJ databases">
        <authorList>
            <person name="Zhu T."/>
            <person name="Keshari N."/>
            <person name="Lu X."/>
        </authorList>
    </citation>
    <scope>NUCLEOTIDE SEQUENCE</scope>
    <source>
        <strain evidence="1">NK1-12</strain>
    </source>
</reference>
<dbReference type="EMBL" id="CP053586">
    <property type="protein sequence ID" value="WNZ24843.1"/>
    <property type="molecule type" value="Genomic_DNA"/>
</dbReference>
<evidence type="ECO:0000313" key="1">
    <source>
        <dbReference type="EMBL" id="WNZ24843.1"/>
    </source>
</evidence>
<gene>
    <name evidence="1" type="ORF">HJG54_19650</name>
</gene>
<accession>A0AA97AR79</accession>
<proteinExistence type="predicted"/>
<dbReference type="AlphaFoldDB" id="A0AA97AR79"/>